<dbReference type="EMBL" id="CAUYUJ010014948">
    <property type="protein sequence ID" value="CAK0848011.1"/>
    <property type="molecule type" value="Genomic_DNA"/>
</dbReference>
<evidence type="ECO:0000259" key="3">
    <source>
        <dbReference type="SMART" id="SM00101"/>
    </source>
</evidence>
<comment type="similarity">
    <text evidence="1">Belongs to the 14-3-3 family.</text>
</comment>
<feature type="region of interest" description="Disordered" evidence="2">
    <location>
        <begin position="250"/>
        <end position="269"/>
    </location>
</feature>
<feature type="domain" description="14-3-3" evidence="3">
    <location>
        <begin position="5"/>
        <end position="261"/>
    </location>
</feature>
<dbReference type="InterPro" id="IPR036815">
    <property type="entry name" value="14-3-3_dom_sf"/>
</dbReference>
<accession>A0ABN9TQE1</accession>
<dbReference type="Proteomes" id="UP001189429">
    <property type="component" value="Unassembled WGS sequence"/>
</dbReference>
<evidence type="ECO:0000256" key="1">
    <source>
        <dbReference type="ARBA" id="ARBA00006141"/>
    </source>
</evidence>
<dbReference type="SUPFAM" id="SSF48445">
    <property type="entry name" value="14-3-3 protein"/>
    <property type="match status" value="1"/>
</dbReference>
<gene>
    <name evidence="4" type="ORF">PCOR1329_LOCUS41071</name>
</gene>
<evidence type="ECO:0000313" key="5">
    <source>
        <dbReference type="Proteomes" id="UP001189429"/>
    </source>
</evidence>
<evidence type="ECO:0000313" key="4">
    <source>
        <dbReference type="EMBL" id="CAK0848011.1"/>
    </source>
</evidence>
<evidence type="ECO:0000256" key="2">
    <source>
        <dbReference type="SAM" id="MobiDB-lite"/>
    </source>
</evidence>
<dbReference type="Gene3D" id="1.20.190.20">
    <property type="entry name" value="14-3-3 domain"/>
    <property type="match status" value="1"/>
</dbReference>
<keyword evidence="5" id="KW-1185">Reference proteome</keyword>
<dbReference type="InterPro" id="IPR000308">
    <property type="entry name" value="14-3-3"/>
</dbReference>
<name>A0ABN9TQE1_9DINO</name>
<dbReference type="SMART" id="SM00101">
    <property type="entry name" value="14_3_3"/>
    <property type="match status" value="1"/>
</dbReference>
<dbReference type="CDD" id="cd08774">
    <property type="entry name" value="14-3-3"/>
    <property type="match status" value="1"/>
</dbReference>
<dbReference type="PANTHER" id="PTHR18860">
    <property type="entry name" value="14-3-3 PROTEIN"/>
    <property type="match status" value="1"/>
</dbReference>
<proteinExistence type="inferred from homology"/>
<organism evidence="4 5">
    <name type="scientific">Prorocentrum cordatum</name>
    <dbReference type="NCBI Taxonomy" id="2364126"/>
    <lineage>
        <taxon>Eukaryota</taxon>
        <taxon>Sar</taxon>
        <taxon>Alveolata</taxon>
        <taxon>Dinophyceae</taxon>
        <taxon>Prorocentrales</taxon>
        <taxon>Prorocentraceae</taxon>
        <taxon>Prorocentrum</taxon>
    </lineage>
</organism>
<protein>
    <recommendedName>
        <fullName evidence="3">14-3-3 domain-containing protein</fullName>
    </recommendedName>
</protein>
<dbReference type="Pfam" id="PF00244">
    <property type="entry name" value="14-3-3"/>
    <property type="match status" value="1"/>
</dbReference>
<comment type="caution">
    <text evidence="4">The sequence shown here is derived from an EMBL/GenBank/DDBJ whole genome shotgun (WGS) entry which is preliminary data.</text>
</comment>
<dbReference type="PRINTS" id="PR00305">
    <property type="entry name" value="1433ZETA"/>
</dbReference>
<reference evidence="4" key="1">
    <citation type="submission" date="2023-10" db="EMBL/GenBank/DDBJ databases">
        <authorList>
            <person name="Chen Y."/>
            <person name="Shah S."/>
            <person name="Dougan E. K."/>
            <person name="Thang M."/>
            <person name="Chan C."/>
        </authorList>
    </citation>
    <scope>NUCLEOTIDE SEQUENCE [LARGE SCALE GENOMIC DNA]</scope>
</reference>
<sequence>MSGTRDECVFMALLLPCCLDPPPPSDVGRLAEQAERYEDMVEYMKRVALMGFELSLDERNMLSVAYKNSVGARRQAWRAINQLETREANKPAVAAIIKDYRGKVELELNNKCAEILNILADELIPKASNPEVKVFYLKMKGDYHRYLAEFAERDSGDYGKASQDAHDSYELAMESAGELPPTHAIRLGLALNFSVFYYEVFGKPDKAIKLASDAFQSAFADMDKVDQDTQNEAEQIMQLLRDNLQLWSSDMAGDGGDAPKQDGTTVEDF</sequence>
<dbReference type="InterPro" id="IPR023410">
    <property type="entry name" value="14-3-3_domain"/>
</dbReference>
<dbReference type="PIRSF" id="PIRSF000868">
    <property type="entry name" value="14-3-3"/>
    <property type="match status" value="1"/>
</dbReference>